<gene>
    <name evidence="1" type="ordered locus">MA_0039</name>
</gene>
<dbReference type="FunCoup" id="Q8TUM7">
    <property type="interactions" value="1"/>
</dbReference>
<dbReference type="KEGG" id="mac:MA_0039"/>
<organism evidence="1 2">
    <name type="scientific">Methanosarcina acetivorans (strain ATCC 35395 / DSM 2834 / JCM 12185 / C2A)</name>
    <dbReference type="NCBI Taxonomy" id="188937"/>
    <lineage>
        <taxon>Archaea</taxon>
        <taxon>Methanobacteriati</taxon>
        <taxon>Methanobacteriota</taxon>
        <taxon>Stenosarchaea group</taxon>
        <taxon>Methanomicrobia</taxon>
        <taxon>Methanosarcinales</taxon>
        <taxon>Methanosarcinaceae</taxon>
        <taxon>Methanosarcina</taxon>
    </lineage>
</organism>
<evidence type="ECO:0000313" key="2">
    <source>
        <dbReference type="Proteomes" id="UP000002487"/>
    </source>
</evidence>
<protein>
    <recommendedName>
        <fullName evidence="3">Methanogenesis marker protein 8</fullName>
    </recommendedName>
</protein>
<dbReference type="EMBL" id="AE010299">
    <property type="protein sequence ID" value="AAM03493.1"/>
    <property type="molecule type" value="Genomic_DNA"/>
</dbReference>
<dbReference type="InParanoid" id="Q8TUM7"/>
<dbReference type="HOGENOM" id="CLU_982163_0_0_2"/>
<dbReference type="EnsemblBacteria" id="AAM03493">
    <property type="protein sequence ID" value="AAM03493"/>
    <property type="gene ID" value="MA_0039"/>
</dbReference>
<dbReference type="AlphaFoldDB" id="Q8TUM7"/>
<accession>Q8TUM7</accession>
<dbReference type="Pfam" id="PF09872">
    <property type="entry name" value="DUF2099"/>
    <property type="match status" value="1"/>
</dbReference>
<dbReference type="InterPro" id="IPR009181">
    <property type="entry name" value="Methan_mark_8"/>
</dbReference>
<proteinExistence type="predicted"/>
<dbReference type="Proteomes" id="UP000002487">
    <property type="component" value="Chromosome"/>
</dbReference>
<name>Q8TUM7_METAC</name>
<evidence type="ECO:0000313" key="1">
    <source>
        <dbReference type="EMBL" id="AAM03493.1"/>
    </source>
</evidence>
<dbReference type="PhylomeDB" id="Q8TUM7"/>
<dbReference type="PIRSF" id="PIRSF004929">
    <property type="entry name" value="UCP004929"/>
    <property type="match status" value="1"/>
</dbReference>
<keyword evidence="2" id="KW-1185">Reference proteome</keyword>
<dbReference type="STRING" id="188937.MA_0039"/>
<evidence type="ECO:0008006" key="3">
    <source>
        <dbReference type="Google" id="ProtNLM"/>
    </source>
</evidence>
<sequence length="291" mass="31420">MPTIEGVSMSHIMEIMGKTRVVVKNGKVIEVGESELEWCPLIDKLSGVQKITSEEVKKNVESKIRDYGMFTTKRQLLGHDTFVAFGASEIMMSGLRSGFLDATVTACDGAGTVISGNPELVQGIGGRMSGLVETEPIENVIDRIQKLGGIVLDTKTASIDPVGGVKKAAELSYKKVAVTTADSTTAKKLRKLEAEFGLDLIVIAVHVTGVSNEEAQGLLENSDLVTGCASKYIRELAKPIIQVAAAIPLFVLTQKGKELIIERIKDIKSPLLITTTELPVVPRHKQPRELK</sequence>
<dbReference type="NCBIfam" id="TIGR03275">
    <property type="entry name" value="methan_mark_8"/>
    <property type="match status" value="1"/>
</dbReference>
<reference evidence="1 2" key="1">
    <citation type="journal article" date="2002" name="Genome Res.">
        <title>The genome of Methanosarcina acetivorans reveals extensive metabolic and physiological diversity.</title>
        <authorList>
            <person name="Galagan J.E."/>
            <person name="Nusbaum C."/>
            <person name="Roy A."/>
            <person name="Endrizzi M.G."/>
            <person name="Macdonald P."/>
            <person name="FitzHugh W."/>
            <person name="Calvo S."/>
            <person name="Engels R."/>
            <person name="Smirnov S."/>
            <person name="Atnoor D."/>
            <person name="Brown A."/>
            <person name="Allen N."/>
            <person name="Naylor J."/>
            <person name="Stange-Thomann N."/>
            <person name="DeArellano K."/>
            <person name="Johnson R."/>
            <person name="Linton L."/>
            <person name="McEwan P."/>
            <person name="McKernan K."/>
            <person name="Talamas J."/>
            <person name="Tirrell A."/>
            <person name="Ye W."/>
            <person name="Zimmer A."/>
            <person name="Barber R.D."/>
            <person name="Cann I."/>
            <person name="Graham D.E."/>
            <person name="Grahame D.A."/>
            <person name="Guss A."/>
            <person name="Hedderich R."/>
            <person name="Ingram-Smith C."/>
            <person name="Kuettner C.H."/>
            <person name="Krzycki J.A."/>
            <person name="Leigh J.A."/>
            <person name="Li W."/>
            <person name="Liu J."/>
            <person name="Mukhopadhyay B."/>
            <person name="Reeve J.N."/>
            <person name="Smith K."/>
            <person name="Springer T.A."/>
            <person name="Umayam L.A."/>
            <person name="White O."/>
            <person name="White R.H."/>
            <person name="de Macario E.C."/>
            <person name="Ferry J.G."/>
            <person name="Jarrell K.F."/>
            <person name="Jing H."/>
            <person name="Macario A.J.L."/>
            <person name="Paulsen I."/>
            <person name="Pritchett M."/>
            <person name="Sowers K.R."/>
            <person name="Swanson R.V."/>
            <person name="Zinder S.H."/>
            <person name="Lander E."/>
            <person name="Metcalf W.W."/>
            <person name="Birren B."/>
        </authorList>
    </citation>
    <scope>NUCLEOTIDE SEQUENCE [LARGE SCALE GENOMIC DNA]</scope>
    <source>
        <strain evidence="2">ATCC 35395 / DSM 2834 / JCM 12185 / C2A</strain>
    </source>
</reference>